<dbReference type="Proteomes" id="UP000198960">
    <property type="component" value="Unassembled WGS sequence"/>
</dbReference>
<gene>
    <name evidence="1" type="ORF">SAMN05660991_03230</name>
</gene>
<accession>A0A1H8V2Y9</accession>
<protein>
    <submittedName>
        <fullName evidence="1">Uncharacterized protein</fullName>
    </submittedName>
</protein>
<organism evidence="1 2">
    <name type="scientific">Trujillonella endophytica</name>
    <dbReference type="NCBI Taxonomy" id="673521"/>
    <lineage>
        <taxon>Bacteria</taxon>
        <taxon>Bacillati</taxon>
        <taxon>Actinomycetota</taxon>
        <taxon>Actinomycetes</taxon>
        <taxon>Geodermatophilales</taxon>
        <taxon>Geodermatophilaceae</taxon>
        <taxon>Trujillonella</taxon>
    </lineage>
</organism>
<keyword evidence="2" id="KW-1185">Reference proteome</keyword>
<evidence type="ECO:0000313" key="2">
    <source>
        <dbReference type="Proteomes" id="UP000198960"/>
    </source>
</evidence>
<dbReference type="STRING" id="673521.SAMN05660991_03230"/>
<evidence type="ECO:0000313" key="1">
    <source>
        <dbReference type="EMBL" id="SEP09603.1"/>
    </source>
</evidence>
<proteinExistence type="predicted"/>
<reference evidence="2" key="1">
    <citation type="submission" date="2016-10" db="EMBL/GenBank/DDBJ databases">
        <authorList>
            <person name="Varghese N."/>
            <person name="Submissions S."/>
        </authorList>
    </citation>
    <scope>NUCLEOTIDE SEQUENCE [LARGE SCALE GENOMIC DNA]</scope>
    <source>
        <strain evidence="2">DSM 45413</strain>
    </source>
</reference>
<dbReference type="AlphaFoldDB" id="A0A1H8V2Y9"/>
<sequence>MADVSDLVRRRLWELRRSPEVASQRSRWVIPVQVVERLARGGASFISEGFAGPLARALDTTESRVRRVAGLPAIPDPRAGIETRPDLRVVGSDR</sequence>
<name>A0A1H8V2Y9_9ACTN</name>
<dbReference type="EMBL" id="FOEE01000010">
    <property type="protein sequence ID" value="SEP09603.1"/>
    <property type="molecule type" value="Genomic_DNA"/>
</dbReference>